<dbReference type="AlphaFoldDB" id="A0A0G4M0E1"/>
<evidence type="ECO:0000313" key="2">
    <source>
        <dbReference type="Proteomes" id="UP000045706"/>
    </source>
</evidence>
<proteinExistence type="predicted"/>
<sequence length="16" mass="1837">YLSLGKGKNIIVKIYQ</sequence>
<organism evidence="1 2">
    <name type="scientific">Verticillium longisporum</name>
    <name type="common">Verticillium dahliae var. longisporum</name>
    <dbReference type="NCBI Taxonomy" id="100787"/>
    <lineage>
        <taxon>Eukaryota</taxon>
        <taxon>Fungi</taxon>
        <taxon>Dikarya</taxon>
        <taxon>Ascomycota</taxon>
        <taxon>Pezizomycotina</taxon>
        <taxon>Sordariomycetes</taxon>
        <taxon>Hypocreomycetidae</taxon>
        <taxon>Glomerellales</taxon>
        <taxon>Plectosphaerellaceae</taxon>
        <taxon>Verticillium</taxon>
    </lineage>
</organism>
<dbReference type="EMBL" id="CVQI01020413">
    <property type="protein sequence ID" value="CRK27739.1"/>
    <property type="molecule type" value="Genomic_DNA"/>
</dbReference>
<protein>
    <submittedName>
        <fullName evidence="1">Uncharacterized protein</fullName>
    </submittedName>
</protein>
<name>A0A0G4M0E1_VERLO</name>
<gene>
    <name evidence="1" type="ORF">BN1723_018316</name>
</gene>
<accession>A0A0G4M0E1</accession>
<feature type="non-terminal residue" evidence="1">
    <location>
        <position position="1"/>
    </location>
</feature>
<dbReference type="Proteomes" id="UP000045706">
    <property type="component" value="Unassembled WGS sequence"/>
</dbReference>
<reference evidence="2" key="1">
    <citation type="submission" date="2015-05" db="EMBL/GenBank/DDBJ databases">
        <authorList>
            <person name="Fogelqvist Johan"/>
        </authorList>
    </citation>
    <scope>NUCLEOTIDE SEQUENCE [LARGE SCALE GENOMIC DNA]</scope>
</reference>
<evidence type="ECO:0000313" key="1">
    <source>
        <dbReference type="EMBL" id="CRK27739.1"/>
    </source>
</evidence>